<dbReference type="SUPFAM" id="SSF55068">
    <property type="entry name" value="Peptide methionine sulfoxide reductase"/>
    <property type="match status" value="1"/>
</dbReference>
<evidence type="ECO:0000256" key="2">
    <source>
        <dbReference type="ARBA" id="ARBA00047806"/>
    </source>
</evidence>
<comment type="catalytic activity">
    <reaction evidence="3 4">
        <text>[thioredoxin]-disulfide + L-methionine + H2O = L-methionine (S)-S-oxide + [thioredoxin]-dithiol</text>
        <dbReference type="Rhea" id="RHEA:19993"/>
        <dbReference type="Rhea" id="RHEA-COMP:10698"/>
        <dbReference type="Rhea" id="RHEA-COMP:10700"/>
        <dbReference type="ChEBI" id="CHEBI:15377"/>
        <dbReference type="ChEBI" id="CHEBI:29950"/>
        <dbReference type="ChEBI" id="CHEBI:50058"/>
        <dbReference type="ChEBI" id="CHEBI:57844"/>
        <dbReference type="ChEBI" id="CHEBI:58772"/>
        <dbReference type="EC" id="1.8.4.11"/>
    </reaction>
</comment>
<dbReference type="AlphaFoldDB" id="A0A538TY67"/>
<feature type="active site" evidence="4">
    <location>
        <position position="39"/>
    </location>
</feature>
<dbReference type="InterPro" id="IPR002569">
    <property type="entry name" value="Met_Sox_Rdtase_MsrA_dom"/>
</dbReference>
<dbReference type="InterPro" id="IPR036509">
    <property type="entry name" value="Met_Sox_Rdtase_MsrA_sf"/>
</dbReference>
<gene>
    <name evidence="4 7" type="primary">msrA</name>
    <name evidence="7" type="ORF">E6K80_14095</name>
</gene>
<dbReference type="Gene3D" id="3.30.1060.10">
    <property type="entry name" value="Peptide methionine sulphoxide reductase MsrA"/>
    <property type="match status" value="1"/>
</dbReference>
<organism evidence="7 8">
    <name type="scientific">Eiseniibacteriota bacterium</name>
    <dbReference type="NCBI Taxonomy" id="2212470"/>
    <lineage>
        <taxon>Bacteria</taxon>
        <taxon>Candidatus Eiseniibacteriota</taxon>
    </lineage>
</organism>
<accession>A0A538TY67</accession>
<feature type="chain" id="PRO_5021971226" description="Peptide methionine sulfoxide reductase MsrA" evidence="5">
    <location>
        <begin position="19"/>
        <end position="209"/>
    </location>
</feature>
<evidence type="ECO:0000313" key="7">
    <source>
        <dbReference type="EMBL" id="TMQ68590.1"/>
    </source>
</evidence>
<evidence type="ECO:0000256" key="4">
    <source>
        <dbReference type="HAMAP-Rule" id="MF_01401"/>
    </source>
</evidence>
<evidence type="ECO:0000259" key="6">
    <source>
        <dbReference type="Pfam" id="PF01625"/>
    </source>
</evidence>
<reference evidence="7 8" key="1">
    <citation type="journal article" date="2019" name="Nat. Microbiol.">
        <title>Mediterranean grassland soil C-N compound turnover is dependent on rainfall and depth, and is mediated by genomically divergent microorganisms.</title>
        <authorList>
            <person name="Diamond S."/>
            <person name="Andeer P.F."/>
            <person name="Li Z."/>
            <person name="Crits-Christoph A."/>
            <person name="Burstein D."/>
            <person name="Anantharaman K."/>
            <person name="Lane K.R."/>
            <person name="Thomas B.C."/>
            <person name="Pan C."/>
            <person name="Northen T.R."/>
            <person name="Banfield J.F."/>
        </authorList>
    </citation>
    <scope>NUCLEOTIDE SEQUENCE [LARGE SCALE GENOMIC DNA]</scope>
    <source>
        <strain evidence="7">WS_10</strain>
    </source>
</reference>
<comment type="similarity">
    <text evidence="4">Belongs to the MsrA Met sulfoxide reductase family.</text>
</comment>
<keyword evidence="1 4" id="KW-0560">Oxidoreductase</keyword>
<dbReference type="EC" id="1.8.4.11" evidence="4"/>
<evidence type="ECO:0000256" key="5">
    <source>
        <dbReference type="SAM" id="SignalP"/>
    </source>
</evidence>
<keyword evidence="5" id="KW-0732">Signal</keyword>
<evidence type="ECO:0000256" key="3">
    <source>
        <dbReference type="ARBA" id="ARBA00048782"/>
    </source>
</evidence>
<dbReference type="NCBIfam" id="TIGR00401">
    <property type="entry name" value="msrA"/>
    <property type="match status" value="1"/>
</dbReference>
<dbReference type="Pfam" id="PF01625">
    <property type="entry name" value="PMSR"/>
    <property type="match status" value="1"/>
</dbReference>
<dbReference type="HAMAP" id="MF_01401">
    <property type="entry name" value="MsrA"/>
    <property type="match status" value="1"/>
</dbReference>
<name>A0A538TY67_UNCEI</name>
<dbReference type="GO" id="GO:0008113">
    <property type="term" value="F:peptide-methionine (S)-S-oxide reductase activity"/>
    <property type="evidence" value="ECO:0007669"/>
    <property type="project" value="UniProtKB-UniRule"/>
</dbReference>
<dbReference type="PANTHER" id="PTHR43774:SF1">
    <property type="entry name" value="PEPTIDE METHIONINE SULFOXIDE REDUCTASE MSRA 2"/>
    <property type="match status" value="1"/>
</dbReference>
<feature type="domain" description="Peptide methionine sulphoxide reductase MsrA" evidence="6">
    <location>
        <begin position="33"/>
        <end position="183"/>
    </location>
</feature>
<dbReference type="GO" id="GO:0033744">
    <property type="term" value="F:L-methionine:thioredoxin-disulfide S-oxidoreductase activity"/>
    <property type="evidence" value="ECO:0007669"/>
    <property type="project" value="RHEA"/>
</dbReference>
<comment type="catalytic activity">
    <reaction evidence="2 4">
        <text>L-methionyl-[protein] + [thioredoxin]-disulfide + H2O = L-methionyl-(S)-S-oxide-[protein] + [thioredoxin]-dithiol</text>
        <dbReference type="Rhea" id="RHEA:14217"/>
        <dbReference type="Rhea" id="RHEA-COMP:10698"/>
        <dbReference type="Rhea" id="RHEA-COMP:10700"/>
        <dbReference type="Rhea" id="RHEA-COMP:12313"/>
        <dbReference type="Rhea" id="RHEA-COMP:12315"/>
        <dbReference type="ChEBI" id="CHEBI:15377"/>
        <dbReference type="ChEBI" id="CHEBI:16044"/>
        <dbReference type="ChEBI" id="CHEBI:29950"/>
        <dbReference type="ChEBI" id="CHEBI:44120"/>
        <dbReference type="ChEBI" id="CHEBI:50058"/>
        <dbReference type="EC" id="1.8.4.11"/>
    </reaction>
</comment>
<evidence type="ECO:0000313" key="8">
    <source>
        <dbReference type="Proteomes" id="UP000319836"/>
    </source>
</evidence>
<dbReference type="Proteomes" id="UP000319836">
    <property type="component" value="Unassembled WGS sequence"/>
</dbReference>
<sequence length="209" mass="23279">MLLALAACGISSTPLARAADAKLPNRSGAVGHAYFAMGCFWCAESDFEERPGIVSVTSGYTGGREKHPTYEQVSAGETGHFESIDIAFDPSRMSYEKLLDIFWHSIDPTQGDGQFCDRGKQYRSAIFYRDSSQLRAALASQRAIEASGVLKKPIVTLIVPAGVFWPAEEYHQDFWKKNPQRYHEYREGCGRDRRLVEVWGKAAAKPSVH</sequence>
<proteinExistence type="inferred from homology"/>
<comment type="function">
    <text evidence="4">Has an important function as a repair enzyme for proteins that have been inactivated by oxidation. Catalyzes the reversible oxidation-reduction of methionine sulfoxide in proteins to methionine.</text>
</comment>
<protein>
    <recommendedName>
        <fullName evidence="4">Peptide methionine sulfoxide reductase MsrA</fullName>
        <shortName evidence="4">Protein-methionine-S-oxide reductase</shortName>
        <ecNumber evidence="4">1.8.4.11</ecNumber>
    </recommendedName>
    <alternativeName>
        <fullName evidence="4">Peptide-methionine (S)-S-oxide reductase</fullName>
        <shortName evidence="4">Peptide Met(O) reductase</shortName>
    </alternativeName>
</protein>
<dbReference type="PANTHER" id="PTHR43774">
    <property type="entry name" value="PEPTIDE METHIONINE SULFOXIDE REDUCTASE"/>
    <property type="match status" value="1"/>
</dbReference>
<evidence type="ECO:0000256" key="1">
    <source>
        <dbReference type="ARBA" id="ARBA00023002"/>
    </source>
</evidence>
<comment type="caution">
    <text evidence="7">The sequence shown here is derived from an EMBL/GenBank/DDBJ whole genome shotgun (WGS) entry which is preliminary data.</text>
</comment>
<feature type="signal peptide" evidence="5">
    <location>
        <begin position="1"/>
        <end position="18"/>
    </location>
</feature>
<dbReference type="EMBL" id="VBPA01000394">
    <property type="protein sequence ID" value="TMQ68590.1"/>
    <property type="molecule type" value="Genomic_DNA"/>
</dbReference>